<dbReference type="InterPro" id="IPR050707">
    <property type="entry name" value="HTH_MetabolicPath_Reg"/>
</dbReference>
<dbReference type="Gene3D" id="1.10.10.10">
    <property type="entry name" value="Winged helix-like DNA-binding domain superfamily/Winged helix DNA-binding domain"/>
    <property type="match status" value="1"/>
</dbReference>
<dbReference type="InterPro" id="IPR036388">
    <property type="entry name" value="WH-like_DNA-bd_sf"/>
</dbReference>
<feature type="domain" description="IclR-ED" evidence="5">
    <location>
        <begin position="73"/>
        <end position="266"/>
    </location>
</feature>
<dbReference type="Pfam" id="PF01614">
    <property type="entry name" value="IclR_C"/>
    <property type="match status" value="1"/>
</dbReference>
<dbReference type="SMART" id="SM00346">
    <property type="entry name" value="HTH_ICLR"/>
    <property type="match status" value="1"/>
</dbReference>
<dbReference type="PROSITE" id="PS51078">
    <property type="entry name" value="ICLR_ED"/>
    <property type="match status" value="1"/>
</dbReference>
<evidence type="ECO:0000256" key="3">
    <source>
        <dbReference type="ARBA" id="ARBA00023163"/>
    </source>
</evidence>
<dbReference type="PROSITE" id="PS51077">
    <property type="entry name" value="HTH_ICLR"/>
    <property type="match status" value="1"/>
</dbReference>
<keyword evidence="1" id="KW-0805">Transcription regulation</keyword>
<evidence type="ECO:0000256" key="2">
    <source>
        <dbReference type="ARBA" id="ARBA00023125"/>
    </source>
</evidence>
<proteinExistence type="predicted"/>
<dbReference type="Gene3D" id="3.30.450.40">
    <property type="match status" value="1"/>
</dbReference>
<dbReference type="GeneID" id="56085724"/>
<keyword evidence="2" id="KW-0238">DNA-binding</keyword>
<gene>
    <name evidence="6" type="ORF">HZS54_24005</name>
</gene>
<dbReference type="KEGG" id="hpel:HZS54_24005"/>
<keyword evidence="7" id="KW-1185">Reference proteome</keyword>
<evidence type="ECO:0000259" key="5">
    <source>
        <dbReference type="PROSITE" id="PS51078"/>
    </source>
</evidence>
<dbReference type="GO" id="GO:0003700">
    <property type="term" value="F:DNA-binding transcription factor activity"/>
    <property type="evidence" value="ECO:0007669"/>
    <property type="project" value="TreeGrafter"/>
</dbReference>
<feature type="domain" description="HTH iclR-type" evidence="4">
    <location>
        <begin position="13"/>
        <end position="72"/>
    </location>
</feature>
<dbReference type="Pfam" id="PF09339">
    <property type="entry name" value="HTH_IclR"/>
    <property type="match status" value="1"/>
</dbReference>
<dbReference type="SUPFAM" id="SSF55781">
    <property type="entry name" value="GAF domain-like"/>
    <property type="match status" value="1"/>
</dbReference>
<dbReference type="GO" id="GO:0045892">
    <property type="term" value="P:negative regulation of DNA-templated transcription"/>
    <property type="evidence" value="ECO:0007669"/>
    <property type="project" value="TreeGrafter"/>
</dbReference>
<dbReference type="SUPFAM" id="SSF46785">
    <property type="entry name" value="Winged helix' DNA-binding domain"/>
    <property type="match status" value="1"/>
</dbReference>
<organism evidence="6 7">
    <name type="scientific">Halosimplex pelagicum</name>
    <dbReference type="NCBI Taxonomy" id="869886"/>
    <lineage>
        <taxon>Archaea</taxon>
        <taxon>Methanobacteriati</taxon>
        <taxon>Methanobacteriota</taxon>
        <taxon>Stenosarchaea group</taxon>
        <taxon>Halobacteria</taxon>
        <taxon>Halobacteriales</taxon>
        <taxon>Haloarculaceae</taxon>
        <taxon>Halosimplex</taxon>
    </lineage>
</organism>
<dbReference type="Proteomes" id="UP000509346">
    <property type="component" value="Chromosome"/>
</dbReference>
<dbReference type="PANTHER" id="PTHR30136">
    <property type="entry name" value="HELIX-TURN-HELIX TRANSCRIPTIONAL REGULATOR, ICLR FAMILY"/>
    <property type="match status" value="1"/>
</dbReference>
<evidence type="ECO:0000259" key="4">
    <source>
        <dbReference type="PROSITE" id="PS51077"/>
    </source>
</evidence>
<dbReference type="InterPro" id="IPR029016">
    <property type="entry name" value="GAF-like_dom_sf"/>
</dbReference>
<dbReference type="InterPro" id="IPR005471">
    <property type="entry name" value="Tscrpt_reg_IclR_N"/>
</dbReference>
<keyword evidence="3" id="KW-0804">Transcription</keyword>
<dbReference type="PANTHER" id="PTHR30136:SF35">
    <property type="entry name" value="HTH-TYPE TRANSCRIPTIONAL REGULATOR RV1719"/>
    <property type="match status" value="1"/>
</dbReference>
<evidence type="ECO:0000313" key="7">
    <source>
        <dbReference type="Proteomes" id="UP000509346"/>
    </source>
</evidence>
<dbReference type="GO" id="GO:0003677">
    <property type="term" value="F:DNA binding"/>
    <property type="evidence" value="ECO:0007669"/>
    <property type="project" value="UniProtKB-KW"/>
</dbReference>
<name>A0A7D5PA54_9EURY</name>
<dbReference type="EMBL" id="CP058909">
    <property type="protein sequence ID" value="QLH84517.1"/>
    <property type="molecule type" value="Genomic_DNA"/>
</dbReference>
<reference evidence="6 7" key="1">
    <citation type="submission" date="2020-07" db="EMBL/GenBank/DDBJ databases">
        <title>Halosimplex litoreum sp. nov. and Halosimplex rubrum sp. nov., isolated from different salt environments.</title>
        <authorList>
            <person name="Cui H."/>
        </authorList>
    </citation>
    <scope>NUCLEOTIDE SEQUENCE [LARGE SCALE GENOMIC DNA]</scope>
    <source>
        <strain evidence="6 7">R2</strain>
    </source>
</reference>
<dbReference type="InterPro" id="IPR036390">
    <property type="entry name" value="WH_DNA-bd_sf"/>
</dbReference>
<evidence type="ECO:0000256" key="1">
    <source>
        <dbReference type="ARBA" id="ARBA00023015"/>
    </source>
</evidence>
<sequence>MTGDSGGGSPRTLSTVSTAMEVVKAIEATDGTGVTELADRLDISKSSAHAYLATLEQSGFLVNRDGRYELSLMFFVLGEYVRNRSLLDEMIVRQLDELAAETAHYTHLVTEENGRGINLYKGKGEAAVGDDYQRTKRQQRDYLHITASGKAILAYLPQSRVEAIVDRHGLPRRTENTITDRAELFDHLATVRERGYAVNDEEEIEGLRAVGAPIRDRDGGVLGSISISGPTSLVDGDTFYEDLPERAMETANIIEVNRNMSDRRSDIETLI</sequence>
<dbReference type="OrthoDB" id="14763at2157"/>
<accession>A0A7D5PA54</accession>
<protein>
    <submittedName>
        <fullName evidence="6">IclR family transcriptional regulator</fullName>
    </submittedName>
</protein>
<evidence type="ECO:0000313" key="6">
    <source>
        <dbReference type="EMBL" id="QLH84517.1"/>
    </source>
</evidence>
<dbReference type="RefSeq" id="WP_179919599.1">
    <property type="nucleotide sequence ID" value="NZ_CP058909.1"/>
</dbReference>
<dbReference type="AlphaFoldDB" id="A0A7D5PA54"/>
<dbReference type="InterPro" id="IPR014757">
    <property type="entry name" value="Tscrpt_reg_IclR_C"/>
</dbReference>